<accession>A0A644W6G8</accession>
<reference evidence="1" key="1">
    <citation type="submission" date="2019-08" db="EMBL/GenBank/DDBJ databases">
        <authorList>
            <person name="Kucharzyk K."/>
            <person name="Murdoch R.W."/>
            <person name="Higgins S."/>
            <person name="Loffler F."/>
        </authorList>
    </citation>
    <scope>NUCLEOTIDE SEQUENCE</scope>
</reference>
<dbReference type="AlphaFoldDB" id="A0A644W6G8"/>
<evidence type="ECO:0000313" key="1">
    <source>
        <dbReference type="EMBL" id="MPL99070.1"/>
    </source>
</evidence>
<gene>
    <name evidence="1" type="ORF">SDC9_45285</name>
</gene>
<comment type="caution">
    <text evidence="1">The sequence shown here is derived from an EMBL/GenBank/DDBJ whole genome shotgun (WGS) entry which is preliminary data.</text>
</comment>
<sequence length="128" mass="14084">MKKLILLFAISLIAFVGYSQFIVPVTLTGDCVYPQTGTFYGVHVKVYQGTTLMAEGYATSLTTTSQFTVEIPEFCIVDNIKIYKIVVDALKGYISPYSLICRGTFVNSELVSCQDFVTGIGIQQVSLE</sequence>
<organism evidence="1">
    <name type="scientific">bioreactor metagenome</name>
    <dbReference type="NCBI Taxonomy" id="1076179"/>
    <lineage>
        <taxon>unclassified sequences</taxon>
        <taxon>metagenomes</taxon>
        <taxon>ecological metagenomes</taxon>
    </lineage>
</organism>
<protein>
    <submittedName>
        <fullName evidence="1">Uncharacterized protein</fullName>
    </submittedName>
</protein>
<proteinExistence type="predicted"/>
<dbReference type="EMBL" id="VSSQ01000644">
    <property type="protein sequence ID" value="MPL99070.1"/>
    <property type="molecule type" value="Genomic_DNA"/>
</dbReference>
<name>A0A644W6G8_9ZZZZ</name>